<dbReference type="GeneTree" id="ENSGT00940000160546"/>
<dbReference type="GO" id="GO:0005737">
    <property type="term" value="C:cytoplasm"/>
    <property type="evidence" value="ECO:0007669"/>
    <property type="project" value="TreeGrafter"/>
</dbReference>
<keyword evidence="4" id="KW-1185">Reference proteome</keyword>
<name>H3BZ77_TETNG</name>
<feature type="coiled-coil region" evidence="1">
    <location>
        <begin position="176"/>
        <end position="314"/>
    </location>
</feature>
<feature type="compositionally biased region" description="Low complexity" evidence="2">
    <location>
        <begin position="99"/>
        <end position="121"/>
    </location>
</feature>
<dbReference type="GO" id="GO:0000122">
    <property type="term" value="P:negative regulation of transcription by RNA polymerase II"/>
    <property type="evidence" value="ECO:0007669"/>
    <property type="project" value="TreeGrafter"/>
</dbReference>
<reference evidence="4" key="1">
    <citation type="journal article" date="2004" name="Nature">
        <title>Genome duplication in the teleost fish Tetraodon nigroviridis reveals the early vertebrate proto-karyotype.</title>
        <authorList>
            <person name="Jaillon O."/>
            <person name="Aury J.-M."/>
            <person name="Brunet F."/>
            <person name="Petit J.-L."/>
            <person name="Stange-Thomann N."/>
            <person name="Mauceli E."/>
            <person name="Bouneau L."/>
            <person name="Fischer C."/>
            <person name="Ozouf-Costaz C."/>
            <person name="Bernot A."/>
            <person name="Nicaud S."/>
            <person name="Jaffe D."/>
            <person name="Fisher S."/>
            <person name="Lutfalla G."/>
            <person name="Dossat C."/>
            <person name="Segurens B."/>
            <person name="Dasilva C."/>
            <person name="Salanoubat M."/>
            <person name="Levy M."/>
            <person name="Boudet N."/>
            <person name="Castellano S."/>
            <person name="Anthouard V."/>
            <person name="Jubin C."/>
            <person name="Castelli V."/>
            <person name="Katinka M."/>
            <person name="Vacherie B."/>
            <person name="Biemont C."/>
            <person name="Skalli Z."/>
            <person name="Cattolico L."/>
            <person name="Poulain J."/>
            <person name="De Berardinis V."/>
            <person name="Cruaud C."/>
            <person name="Duprat S."/>
            <person name="Brottier P."/>
            <person name="Coutanceau J.-P."/>
            <person name="Gouzy J."/>
            <person name="Parra G."/>
            <person name="Lardier G."/>
            <person name="Chapple C."/>
            <person name="McKernan K.J."/>
            <person name="McEwan P."/>
            <person name="Bosak S."/>
            <person name="Kellis M."/>
            <person name="Volff J.-N."/>
            <person name="Guigo R."/>
            <person name="Zody M.C."/>
            <person name="Mesirov J."/>
            <person name="Lindblad-Toh K."/>
            <person name="Birren B."/>
            <person name="Nusbaum C."/>
            <person name="Kahn D."/>
            <person name="Robinson-Rechavi M."/>
            <person name="Laudet V."/>
            <person name="Schachter V."/>
            <person name="Quetier F."/>
            <person name="Saurin W."/>
            <person name="Scarpelli C."/>
            <person name="Wincker P."/>
            <person name="Lander E.S."/>
            <person name="Weissenbach J."/>
            <person name="Roest Crollius H."/>
        </authorList>
    </citation>
    <scope>NUCLEOTIDE SEQUENCE [LARGE SCALE GENOMIC DNA]</scope>
</reference>
<organism evidence="3 4">
    <name type="scientific">Tetraodon nigroviridis</name>
    <name type="common">Spotted green pufferfish</name>
    <name type="synonym">Chelonodon nigroviridis</name>
    <dbReference type="NCBI Taxonomy" id="99883"/>
    <lineage>
        <taxon>Eukaryota</taxon>
        <taxon>Metazoa</taxon>
        <taxon>Chordata</taxon>
        <taxon>Craniata</taxon>
        <taxon>Vertebrata</taxon>
        <taxon>Euteleostomi</taxon>
        <taxon>Actinopterygii</taxon>
        <taxon>Neopterygii</taxon>
        <taxon>Teleostei</taxon>
        <taxon>Neoteleostei</taxon>
        <taxon>Acanthomorphata</taxon>
        <taxon>Eupercaria</taxon>
        <taxon>Tetraodontiformes</taxon>
        <taxon>Tetradontoidea</taxon>
        <taxon>Tetraodontidae</taxon>
        <taxon>Tetraodon</taxon>
    </lineage>
</organism>
<keyword evidence="1" id="KW-0175">Coiled coil</keyword>
<reference evidence="3" key="3">
    <citation type="submission" date="2025-09" db="UniProtKB">
        <authorList>
            <consortium name="Ensembl"/>
        </authorList>
    </citation>
    <scope>IDENTIFICATION</scope>
</reference>
<dbReference type="GO" id="GO:0000978">
    <property type="term" value="F:RNA polymerase II cis-regulatory region sequence-specific DNA binding"/>
    <property type="evidence" value="ECO:0007669"/>
    <property type="project" value="TreeGrafter"/>
</dbReference>
<dbReference type="PANTHER" id="PTHR10005">
    <property type="entry name" value="SKI ONCOGENE-RELATED"/>
    <property type="match status" value="1"/>
</dbReference>
<dbReference type="STRING" id="99883.ENSTNIP00000001293"/>
<dbReference type="GO" id="GO:0005634">
    <property type="term" value="C:nucleus"/>
    <property type="evidence" value="ECO:0007669"/>
    <property type="project" value="TreeGrafter"/>
</dbReference>
<feature type="region of interest" description="Disordered" evidence="2">
    <location>
        <begin position="28"/>
        <end position="142"/>
    </location>
</feature>
<evidence type="ECO:0000256" key="1">
    <source>
        <dbReference type="SAM" id="Coils"/>
    </source>
</evidence>
<dbReference type="GO" id="GO:0030514">
    <property type="term" value="P:negative regulation of BMP signaling pathway"/>
    <property type="evidence" value="ECO:0007669"/>
    <property type="project" value="TreeGrafter"/>
</dbReference>
<evidence type="ECO:0000313" key="3">
    <source>
        <dbReference type="Ensembl" id="ENSTNIP00000001293.1"/>
    </source>
</evidence>
<dbReference type="GO" id="GO:0005667">
    <property type="term" value="C:transcription regulator complex"/>
    <property type="evidence" value="ECO:0007669"/>
    <property type="project" value="TreeGrafter"/>
</dbReference>
<dbReference type="InParanoid" id="H3BZ77"/>
<dbReference type="GO" id="GO:0030512">
    <property type="term" value="P:negative regulation of transforming growth factor beta receptor signaling pathway"/>
    <property type="evidence" value="ECO:0007669"/>
    <property type="project" value="TreeGrafter"/>
</dbReference>
<reference evidence="3" key="2">
    <citation type="submission" date="2025-08" db="UniProtKB">
        <authorList>
            <consortium name="Ensembl"/>
        </authorList>
    </citation>
    <scope>IDENTIFICATION</scope>
</reference>
<dbReference type="Proteomes" id="UP000007303">
    <property type="component" value="Unassembled WGS sequence"/>
</dbReference>
<dbReference type="HOGENOM" id="CLU_045402_0_0_1"/>
<accession>H3BZ77</accession>
<dbReference type="Ensembl" id="ENSTNIT00000002395.1">
    <property type="protein sequence ID" value="ENSTNIP00000001293.1"/>
    <property type="gene ID" value="ENSTNIG00000001491.1"/>
</dbReference>
<sequence length="318" mass="35740">FYNYKSLEKGVAPNVTLTALPLEKVGLLSPTLPSTSQPRRTEAPSVVANARPCKKRNRAEFPAPEAPCPLASAAARVPLPPPEDSEVEIEMESRDEVASSLSSLSSPSFTSSSSSAKDLSSPGERRATSCSVSSGQSIPPEPGLEVELESLRQALDSGLDSKEAKEKFLHEIVKMRVKQEEKLGSALQAKRSLQQELEFLRVAKKEKLREATEAKRNLRKEIERIRTDSEKKMKEANESRLRLKRELEQIRQLRVCDKGCEAGRLRAKYSAQIEDLQIKLQQADADREQLRADLLQEREAREHLERVVKDLHQQLWPK</sequence>
<dbReference type="InterPro" id="IPR023216">
    <property type="entry name" value="Tscrpt_reg_SKI_SnoN"/>
</dbReference>
<dbReference type="GO" id="GO:0046332">
    <property type="term" value="F:SMAD binding"/>
    <property type="evidence" value="ECO:0007669"/>
    <property type="project" value="TreeGrafter"/>
</dbReference>
<protein>
    <submittedName>
        <fullName evidence="3">V-ski avian sarcoma viral oncogene homolog a</fullName>
    </submittedName>
</protein>
<dbReference type="PANTHER" id="PTHR10005:SF15">
    <property type="entry name" value="SKI ONCOGENE"/>
    <property type="match status" value="1"/>
</dbReference>
<feature type="compositionally biased region" description="Polar residues" evidence="2">
    <location>
        <begin position="128"/>
        <end position="137"/>
    </location>
</feature>
<proteinExistence type="predicted"/>
<dbReference type="GO" id="GO:0000981">
    <property type="term" value="F:DNA-binding transcription factor activity, RNA polymerase II-specific"/>
    <property type="evidence" value="ECO:0007669"/>
    <property type="project" value="TreeGrafter"/>
</dbReference>
<evidence type="ECO:0000256" key="2">
    <source>
        <dbReference type="SAM" id="MobiDB-lite"/>
    </source>
</evidence>
<evidence type="ECO:0000313" key="4">
    <source>
        <dbReference type="Proteomes" id="UP000007303"/>
    </source>
</evidence>
<dbReference type="AlphaFoldDB" id="H3BZ77"/>